<proteinExistence type="predicted"/>
<dbReference type="HOGENOM" id="CLU_035311_1_0_4"/>
<dbReference type="SUPFAM" id="SSF88659">
    <property type="entry name" value="Sigma3 and sigma4 domains of RNA polymerase sigma factors"/>
    <property type="match status" value="1"/>
</dbReference>
<accession>F5XYJ7</accession>
<sequence length="412" mass="44284">MRPAGWSEAEAAARGSYGRLVAWLAWRWRDLAGAQDAMGQALLAALERWPRDGVPANPDAWLLTAARRELLQRSRHRRVQEAPEARAVLAGEPQVPQAPAVPDVRLKLMFVCAHPALAPAIHAPLMLQAVLGLQAQTIAQAFLVSPAAMAQRLVRAKTKIREAGLRFEEPEARELPQRLAAVLEGIYAAYTIRTDALALHGAQADLLPELGTEALFLARLAAQLQPRSAEAWGLLALLLYCECRRGARFDAQDRFVPLARQDTALWDRGLLLEAERCLRQAAALGQPGCFQLEAAIQSAHCQRAFDGGTPWGAIAGLYGALVAQAPTIGARIGHAVALAEAGDAAGGLALLEALVAPGLASHQPYWVALAHLRRACGHAGPAREALQRAIGLTPDPRVRAYLLREIDALAVK</sequence>
<dbReference type="STRING" id="365046.Rta_20800"/>
<reference evidence="3" key="1">
    <citation type="submission" date="2006-01" db="EMBL/GenBank/DDBJ databases">
        <title>Genome of the cyst-dividing bacterium Ramlibacter tataouinensis.</title>
        <authorList>
            <person name="Barakat M."/>
            <person name="Ortet P."/>
            <person name="De Luca G."/>
            <person name="Jourlin-Castelli C."/>
            <person name="Ansaldi M."/>
            <person name="Py B."/>
            <person name="Fichant G."/>
            <person name="Coutinho P."/>
            <person name="Voulhoux R."/>
            <person name="Bastien O."/>
            <person name="Roy S."/>
            <person name="Marechal E."/>
            <person name="Henrissat B."/>
            <person name="Quentin Y."/>
            <person name="Noirot P."/>
            <person name="Filloux A."/>
            <person name="Mejean V."/>
            <person name="DuBow M."/>
            <person name="Barras F."/>
            <person name="Heulin T."/>
        </authorList>
    </citation>
    <scope>NUCLEOTIDE SEQUENCE [LARGE SCALE GENOMIC DNA]</scope>
    <source>
        <strain evidence="3">ATCC BAA-407 / DSM 14655 / LMG 21543 / TTB310</strain>
    </source>
</reference>
<dbReference type="KEGG" id="rta:Rta_20800"/>
<dbReference type="PANTHER" id="PTHR47756:SF2">
    <property type="entry name" value="BLL6612 PROTEIN"/>
    <property type="match status" value="1"/>
</dbReference>
<dbReference type="Gene3D" id="1.10.1740.10">
    <property type="match status" value="1"/>
</dbReference>
<dbReference type="PATRIC" id="fig|365046.3.peg.2125"/>
<dbReference type="InterPro" id="IPR013324">
    <property type="entry name" value="RNA_pol_sigma_r3/r4-like"/>
</dbReference>
<keyword evidence="3" id="KW-1185">Reference proteome</keyword>
<dbReference type="Proteomes" id="UP000008385">
    <property type="component" value="Chromosome"/>
</dbReference>
<evidence type="ECO:0000313" key="3">
    <source>
        <dbReference type="Proteomes" id="UP000008385"/>
    </source>
</evidence>
<dbReference type="AlphaFoldDB" id="F5XYJ7"/>
<gene>
    <name evidence="2" type="ordered locus">Rta_20800</name>
</gene>
<organism evidence="2 3">
    <name type="scientific">Ramlibacter tataouinensis (strain ATCC BAA-407 / DSM 14655 / LMG 21543 / TTB310)</name>
    <dbReference type="NCBI Taxonomy" id="365046"/>
    <lineage>
        <taxon>Bacteria</taxon>
        <taxon>Pseudomonadati</taxon>
        <taxon>Pseudomonadota</taxon>
        <taxon>Betaproteobacteria</taxon>
        <taxon>Burkholderiales</taxon>
        <taxon>Comamonadaceae</taxon>
        <taxon>Ramlibacter</taxon>
    </lineage>
</organism>
<name>F5XYJ7_RAMTT</name>
<dbReference type="SUPFAM" id="SSF88946">
    <property type="entry name" value="Sigma2 domain of RNA polymerase sigma factors"/>
    <property type="match status" value="1"/>
</dbReference>
<dbReference type="RefSeq" id="WP_013901405.1">
    <property type="nucleotide sequence ID" value="NC_015677.1"/>
</dbReference>
<dbReference type="EMBL" id="CP000245">
    <property type="protein sequence ID" value="AEG93173.1"/>
    <property type="molecule type" value="Genomic_DNA"/>
</dbReference>
<dbReference type="GO" id="GO:0003700">
    <property type="term" value="F:DNA-binding transcription factor activity"/>
    <property type="evidence" value="ECO:0007669"/>
    <property type="project" value="InterPro"/>
</dbReference>
<dbReference type="Pfam" id="PF20239">
    <property type="entry name" value="DUF6596"/>
    <property type="match status" value="1"/>
</dbReference>
<evidence type="ECO:0000259" key="1">
    <source>
        <dbReference type="Pfam" id="PF20239"/>
    </source>
</evidence>
<dbReference type="GO" id="GO:0006352">
    <property type="term" value="P:DNA-templated transcription initiation"/>
    <property type="evidence" value="ECO:0007669"/>
    <property type="project" value="InterPro"/>
</dbReference>
<reference evidence="2 3" key="2">
    <citation type="journal article" date="2011" name="PLoS ONE">
        <title>The Cyst-Dividing Bacterium Ramlibacter tataouinensis TTB310 Genome Reveals a Well-Stocked Toolbox for Adaptation to a Desert Environment.</title>
        <authorList>
            <person name="De Luca G."/>
            <person name="Barakat M."/>
            <person name="Ortet P."/>
            <person name="Fochesato S."/>
            <person name="Jourlin-Castelli C."/>
            <person name="Ansaldi M."/>
            <person name="Py B."/>
            <person name="Fichant G."/>
            <person name="Coutinho P.M."/>
            <person name="Voulhoux R."/>
            <person name="Bastien O."/>
            <person name="Marechal E."/>
            <person name="Henrissat B."/>
            <person name="Quentin Y."/>
            <person name="Noirot P."/>
            <person name="Filloux A."/>
            <person name="Mejean V."/>
            <person name="Dubow M.S."/>
            <person name="Barras F."/>
            <person name="Barbe V."/>
            <person name="Weissenbach J."/>
            <person name="Mihalcescu I."/>
            <person name="Vermeglio A."/>
            <person name="Achouak W."/>
            <person name="Heulin T."/>
        </authorList>
    </citation>
    <scope>NUCLEOTIDE SEQUENCE [LARGE SCALE GENOMIC DNA]</scope>
    <source>
        <strain evidence="3">ATCC BAA-407 / DSM 14655 / LMG 21543 / TTB310</strain>
    </source>
</reference>
<dbReference type="InterPro" id="IPR046531">
    <property type="entry name" value="DUF6596"/>
</dbReference>
<protein>
    <submittedName>
        <fullName evidence="2">RNA polymerase sigma-24 factor-like protein</fullName>
    </submittedName>
</protein>
<feature type="domain" description="DUF6596" evidence="1">
    <location>
        <begin position="178"/>
        <end position="282"/>
    </location>
</feature>
<dbReference type="InterPro" id="IPR013325">
    <property type="entry name" value="RNA_pol_sigma_r2"/>
</dbReference>
<dbReference type="eggNOG" id="COG4941">
    <property type="taxonomic scope" value="Bacteria"/>
</dbReference>
<dbReference type="OrthoDB" id="9780299at2"/>
<evidence type="ECO:0000313" key="2">
    <source>
        <dbReference type="EMBL" id="AEG93173.1"/>
    </source>
</evidence>
<dbReference type="PANTHER" id="PTHR47756">
    <property type="entry name" value="BLL6612 PROTEIN-RELATED"/>
    <property type="match status" value="1"/>
</dbReference>